<dbReference type="Proteomes" id="UP000234323">
    <property type="component" value="Unassembled WGS sequence"/>
</dbReference>
<dbReference type="AlphaFoldDB" id="A0A2I1HKT2"/>
<reference evidence="1 2" key="1">
    <citation type="submission" date="2015-10" db="EMBL/GenBank/DDBJ databases">
        <title>Genome analyses suggest a sexual origin of heterokaryosis in a supposedly ancient asexual fungus.</title>
        <authorList>
            <person name="Ropars J."/>
            <person name="Sedzielewska K."/>
            <person name="Noel J."/>
            <person name="Charron P."/>
            <person name="Farinelli L."/>
            <person name="Marton T."/>
            <person name="Kruger M."/>
            <person name="Pelin A."/>
            <person name="Brachmann A."/>
            <person name="Corradi N."/>
        </authorList>
    </citation>
    <scope>NUCLEOTIDE SEQUENCE [LARGE SCALE GENOMIC DNA]</scope>
    <source>
        <strain evidence="1 2">A4</strain>
    </source>
</reference>
<evidence type="ECO:0000313" key="1">
    <source>
        <dbReference type="EMBL" id="PKY59474.1"/>
    </source>
</evidence>
<keyword evidence="2" id="KW-1185">Reference proteome</keyword>
<evidence type="ECO:0000313" key="2">
    <source>
        <dbReference type="Proteomes" id="UP000234323"/>
    </source>
</evidence>
<sequence length="463" mass="53671">MTSTPIATYDPSEPTGLPPTHLANKEDDDKLVGILKAHANLLTTRGRLTVDSEIQKANTQIKHIINILMQRCKAKHKKYEDELEVQIGLLELTQNDLNKFDEKFTNLEHQLIIIHAANNNIIEENHNLQRDYDTMVELRRRAIGERNQARHERNVLQADYTQAVRDRNEAQNAVNRGNILLNHWRLRATRTGGQLVLANAQIGQVNAQLAHANNRFFRGLSADNIFEAERFHNLNPDDLVKHLRNLERRRAEMRLGLQDRNRRLRADYSDVTQPPLGNQEPVVLKSKSSEISQEQLDKLLKAQAENLTKSFQAQIQELQKNIYRQRPISSASSTQKTPVVKKPPVRYDPEYMPEDWYDPPLPDEIYMYENPDANPLSDEQNQQFFSHIIESQKRKERELAKRIARKLRQAKDKREDRELAQAMRDLTLDDNSMDIDVVRGQKLELEEDDDGNIYVVRAGAKKK</sequence>
<protein>
    <submittedName>
        <fullName evidence="1">Uncharacterized protein</fullName>
    </submittedName>
</protein>
<dbReference type="VEuPathDB" id="FungiDB:RhiirA1_475397"/>
<dbReference type="VEuPathDB" id="FungiDB:FUN_021802"/>
<organism evidence="1 2">
    <name type="scientific">Rhizophagus irregularis</name>
    <dbReference type="NCBI Taxonomy" id="588596"/>
    <lineage>
        <taxon>Eukaryota</taxon>
        <taxon>Fungi</taxon>
        <taxon>Fungi incertae sedis</taxon>
        <taxon>Mucoromycota</taxon>
        <taxon>Glomeromycotina</taxon>
        <taxon>Glomeromycetes</taxon>
        <taxon>Glomerales</taxon>
        <taxon>Glomeraceae</taxon>
        <taxon>Rhizophagus</taxon>
    </lineage>
</organism>
<proteinExistence type="predicted"/>
<comment type="caution">
    <text evidence="1">The sequence shown here is derived from an EMBL/GenBank/DDBJ whole genome shotgun (WGS) entry which is preliminary data.</text>
</comment>
<gene>
    <name evidence="1" type="ORF">RhiirA4_515368</name>
</gene>
<accession>A0A2I1HKT2</accession>
<dbReference type="VEuPathDB" id="FungiDB:RhiirA1_504871"/>
<dbReference type="EMBL" id="LLXI01003585">
    <property type="protein sequence ID" value="PKY59474.1"/>
    <property type="molecule type" value="Genomic_DNA"/>
</dbReference>
<name>A0A2I1HKT2_9GLOM</name>
<dbReference type="VEuPathDB" id="FungiDB:RhiirFUN_000514"/>